<evidence type="ECO:0000256" key="2">
    <source>
        <dbReference type="ARBA" id="ARBA00022786"/>
    </source>
</evidence>
<evidence type="ECO:0000313" key="5">
    <source>
        <dbReference type="EMBL" id="KAL1521911.1"/>
    </source>
</evidence>
<dbReference type="Pfam" id="PF00179">
    <property type="entry name" value="UQ_con"/>
    <property type="match status" value="1"/>
</dbReference>
<dbReference type="EMBL" id="JBGBPQ010000007">
    <property type="protein sequence ID" value="KAL1521911.1"/>
    <property type="molecule type" value="Genomic_DNA"/>
</dbReference>
<dbReference type="GO" id="GO:0034450">
    <property type="term" value="F:ubiquitin-ubiquitin ligase activity"/>
    <property type="evidence" value="ECO:0007669"/>
    <property type="project" value="InterPro"/>
</dbReference>
<feature type="compositionally biased region" description="Polar residues" evidence="3">
    <location>
        <begin position="134"/>
        <end position="159"/>
    </location>
</feature>
<feature type="compositionally biased region" description="Basic and acidic residues" evidence="3">
    <location>
        <begin position="57"/>
        <end position="76"/>
    </location>
</feature>
<dbReference type="InterPro" id="IPR016135">
    <property type="entry name" value="UBQ-conjugating_enzyme/RWD"/>
</dbReference>
<dbReference type="CDD" id="cd23810">
    <property type="entry name" value="UBCc_BIRC6"/>
    <property type="match status" value="1"/>
</dbReference>
<dbReference type="PROSITE" id="PS50127">
    <property type="entry name" value="UBC_2"/>
    <property type="match status" value="1"/>
</dbReference>
<protein>
    <recommendedName>
        <fullName evidence="4">UBC core domain-containing protein</fullName>
    </recommendedName>
</protein>
<reference evidence="5 6" key="1">
    <citation type="journal article" date="2024" name="Science">
        <title>Giant polyketide synthase enzymes in the biosynthesis of giant marine polyether toxins.</title>
        <authorList>
            <person name="Fallon T.R."/>
            <person name="Shende V.V."/>
            <person name="Wierzbicki I.H."/>
            <person name="Pendleton A.L."/>
            <person name="Watervoot N.F."/>
            <person name="Auber R.P."/>
            <person name="Gonzalez D.J."/>
            <person name="Wisecaver J.H."/>
            <person name="Moore B.S."/>
        </authorList>
    </citation>
    <scope>NUCLEOTIDE SEQUENCE [LARGE SCALE GENOMIC DNA]</scope>
    <source>
        <strain evidence="5 6">12B1</strain>
    </source>
</reference>
<dbReference type="SMART" id="SM00212">
    <property type="entry name" value="UBCc"/>
    <property type="match status" value="1"/>
</dbReference>
<feature type="compositionally biased region" description="Polar residues" evidence="3">
    <location>
        <begin position="195"/>
        <end position="207"/>
    </location>
</feature>
<dbReference type="PANTHER" id="PTHR46116:SF39">
    <property type="entry name" value="BACULOVIRAL IAP REPEAT-CONTAINING PROTEIN 6"/>
    <property type="match status" value="1"/>
</dbReference>
<dbReference type="GO" id="GO:0000151">
    <property type="term" value="C:ubiquitin ligase complex"/>
    <property type="evidence" value="ECO:0007669"/>
    <property type="project" value="InterPro"/>
</dbReference>
<sequence length="1551" mass="166852">MEGLHALEPPWILAGGVGLLSLLWLWARRTGAPPPTQNSPSASDAERVRAARLARLAKAEHEASATAQLREDDPSSRSRGGGSSVSQLPQTNAQEAASPPTASPNESDARALSQQAASRSKEAISSAREAVPSSKETPTTAQDSPANSKEIPSNTQEPPANSKELPGDTQDPPATTKELRSNAQEPPATTKESSDNMQEPPATTQKTPADAQKPPTKKNEQSDAELAAKLLEALVGGEHPAIAPQPHADVETTSSAACEWLASRLGVALASQHDRLAASLRAIEGMERQTICRHHALHRSLHFHRPPHLAPTTPTSPPRTPPTQRQLHHPPATMTDARIAESPPPPTNRGPSLDAARRHRLALTAQRQITSVLRTTLASPVAAHAFAEHITKNELPEWVISRLADAPIVPPLHGADGAADDARAREQTAEAARRVLPPLLAPLRSLAADSPTPSLQPLVRLLANPAVAAAVAAALEGELSMLLSGAWSGRKLQLAGFLAPLFCIGVPAALGAELNSTERQRITNLDVLLPMPDRDIASAVVTLQRGLTTSHLAAYQLLKRVLTSSEKAKDSVIAWVARALVASSPRCQAIGSARRYATSAERQREFSHATSVSAGDEWLCNLTAVLLRLCAPFLRFQEQPPTATLAKLPPSLFDRSAASGRRVDYGSASRLGGRIVAADAAASSEAETDLWGEVADANPEAPSSVGGEPVSFVAEVFLLTQQALHVGLIPACRMMNFHLDMYALRLKQSGQDPNAQQHATAQYKIAQSFFTHLLHPETLQLSLDFIRLEAAWLVSLLALPPDEARRAFEQVPAYVVLDMCYWLRFVATYRIDELALQPLHRLMRSLASLLRAGSDTLCGGKRLIRSPLVLSELVFTLYVFVIPPRSRRKSSSGLLGGGGWGDNTGDRLSAAVLGEDGARRDLALPLAATYSMLDAVEGLDVDATEAEGFEKFMLRGKINTLLLELWKLHDCRPGLVQPEGSPEREVVCGLANAMLDTLLYQLEEALKRIREVNMADWSDDDALEHNQGYIKHLLEGSTSTLRLLGELTAENVAASLVSIFANPPIGPRTASVSLKFADLLCGPKAVQLKLRGGTADFGFNPRELLQGIATLLVHCAAAGDAFACAIAADVDVDLGVLHKTHRIVEREHLLPPKDVLSLQKLLRTIEQLCAARRTKAAAGEGGGASAILERLSRELGDGGAGDGGASGGPECASSQLERSYCDSMEGEVYDSVDLLGEELKTRHHYASQSASSSGALPALRKAMMREAREFQGGQLPLHPDATVFVRQDETMMNVWRAMLTGPVDTPYALGCFVFDIFCPPEYPAIPPLVHFETTGGGTVKFNPNLYADGKVCLSLIGTFSGVNATEKWDPQRSSLYQVLVSIQSQILVPHPIVNEPGYDSRESSAQSKEYNARLRLDTMRHAMIAQLRNPPVGFESAVIKHFERQRDRILRQCLRWTHEAPAELKEKMTAALGQLHEALPAQLSAIPTATTSFDEATKRLDEATTSLDEATTSFEEAGGSAGDTSGASAMEPAFEVVPADTNTGSDDELYY</sequence>
<feature type="region of interest" description="Disordered" evidence="3">
    <location>
        <begin position="31"/>
        <end position="223"/>
    </location>
</feature>
<evidence type="ECO:0000256" key="3">
    <source>
        <dbReference type="SAM" id="MobiDB-lite"/>
    </source>
</evidence>
<proteinExistence type="predicted"/>
<keyword evidence="1" id="KW-0808">Transferase</keyword>
<accession>A0AB34JMK8</accession>
<comment type="caution">
    <text evidence="5">The sequence shown here is derived from an EMBL/GenBank/DDBJ whole genome shotgun (WGS) entry which is preliminary data.</text>
</comment>
<evidence type="ECO:0000259" key="4">
    <source>
        <dbReference type="PROSITE" id="PS50127"/>
    </source>
</evidence>
<dbReference type="InterPro" id="IPR000608">
    <property type="entry name" value="UBC"/>
</dbReference>
<dbReference type="GO" id="GO:0016567">
    <property type="term" value="P:protein ubiquitination"/>
    <property type="evidence" value="ECO:0007669"/>
    <property type="project" value="InterPro"/>
</dbReference>
<evidence type="ECO:0000256" key="1">
    <source>
        <dbReference type="ARBA" id="ARBA00022679"/>
    </source>
</evidence>
<feature type="region of interest" description="Disordered" evidence="3">
    <location>
        <begin position="302"/>
        <end position="330"/>
    </location>
</feature>
<dbReference type="SUPFAM" id="SSF54495">
    <property type="entry name" value="UBC-like"/>
    <property type="match status" value="1"/>
</dbReference>
<dbReference type="Pfam" id="PF10408">
    <property type="entry name" value="Ufd2P_core"/>
    <property type="match status" value="1"/>
</dbReference>
<dbReference type="InterPro" id="IPR019474">
    <property type="entry name" value="Ub_conjug_fac_E4_core"/>
</dbReference>
<organism evidence="5 6">
    <name type="scientific">Prymnesium parvum</name>
    <name type="common">Toxic golden alga</name>
    <dbReference type="NCBI Taxonomy" id="97485"/>
    <lineage>
        <taxon>Eukaryota</taxon>
        <taxon>Haptista</taxon>
        <taxon>Haptophyta</taxon>
        <taxon>Prymnesiophyceae</taxon>
        <taxon>Prymnesiales</taxon>
        <taxon>Prymnesiaceae</taxon>
        <taxon>Prymnesium</taxon>
    </lineage>
</organism>
<name>A0AB34JMK8_PRYPA</name>
<dbReference type="GO" id="GO:0004869">
    <property type="term" value="F:cysteine-type endopeptidase inhibitor activity"/>
    <property type="evidence" value="ECO:0007669"/>
    <property type="project" value="TreeGrafter"/>
</dbReference>
<keyword evidence="6" id="KW-1185">Reference proteome</keyword>
<gene>
    <name evidence="5" type="ORF">AB1Y20_021561</name>
</gene>
<evidence type="ECO:0000313" key="6">
    <source>
        <dbReference type="Proteomes" id="UP001515480"/>
    </source>
</evidence>
<dbReference type="PANTHER" id="PTHR46116">
    <property type="entry name" value="(E3-INDEPENDENT) E2 UBIQUITIN-CONJUGATING ENZYME"/>
    <property type="match status" value="1"/>
</dbReference>
<dbReference type="GO" id="GO:0006511">
    <property type="term" value="P:ubiquitin-dependent protein catabolic process"/>
    <property type="evidence" value="ECO:0007669"/>
    <property type="project" value="InterPro"/>
</dbReference>
<dbReference type="GO" id="GO:0005634">
    <property type="term" value="C:nucleus"/>
    <property type="evidence" value="ECO:0007669"/>
    <property type="project" value="TreeGrafter"/>
</dbReference>
<feature type="domain" description="UBC core" evidence="4">
    <location>
        <begin position="1261"/>
        <end position="1423"/>
    </location>
</feature>
<keyword evidence="2" id="KW-0833">Ubl conjugation pathway</keyword>
<dbReference type="Gene3D" id="3.10.110.10">
    <property type="entry name" value="Ubiquitin Conjugating Enzyme"/>
    <property type="match status" value="1"/>
</dbReference>
<dbReference type="Proteomes" id="UP001515480">
    <property type="component" value="Unassembled WGS sequence"/>
</dbReference>